<dbReference type="Proteomes" id="UP001465976">
    <property type="component" value="Unassembled WGS sequence"/>
</dbReference>
<dbReference type="InterPro" id="IPR053006">
    <property type="entry name" value="Meiosis_regulatory"/>
</dbReference>
<dbReference type="Pfam" id="PF10544">
    <property type="entry name" value="T5orf172"/>
    <property type="match status" value="1"/>
</dbReference>
<dbReference type="InterPro" id="IPR018306">
    <property type="entry name" value="Phage_T5_Orf172_DNA-bd"/>
</dbReference>
<organism evidence="2 3">
    <name type="scientific">Marasmius crinis-equi</name>
    <dbReference type="NCBI Taxonomy" id="585013"/>
    <lineage>
        <taxon>Eukaryota</taxon>
        <taxon>Fungi</taxon>
        <taxon>Dikarya</taxon>
        <taxon>Basidiomycota</taxon>
        <taxon>Agaricomycotina</taxon>
        <taxon>Agaricomycetes</taxon>
        <taxon>Agaricomycetidae</taxon>
        <taxon>Agaricales</taxon>
        <taxon>Marasmiineae</taxon>
        <taxon>Marasmiaceae</taxon>
        <taxon>Marasmius</taxon>
    </lineage>
</organism>
<sequence>MSDLQQWMKRHESLERTSHHCQKQEFIYVFKIDGVSFDSVVDTDLTNTSAYKISRTNNPDRRRHKWRSQHATQVHTWFDPVPVSNYVEVKKLVHAQLKKACVARPRKTCSNCGKVHQEVFIVMEELGVVENM</sequence>
<evidence type="ECO:0000313" key="3">
    <source>
        <dbReference type="Proteomes" id="UP001465976"/>
    </source>
</evidence>
<evidence type="ECO:0000313" key="2">
    <source>
        <dbReference type="EMBL" id="KAL0570264.1"/>
    </source>
</evidence>
<dbReference type="EMBL" id="JBAHYK010000966">
    <property type="protein sequence ID" value="KAL0570264.1"/>
    <property type="molecule type" value="Genomic_DNA"/>
</dbReference>
<protein>
    <recommendedName>
        <fullName evidence="1">Bacteriophage T5 Orf172 DNA-binding domain-containing protein</fullName>
    </recommendedName>
</protein>
<evidence type="ECO:0000259" key="1">
    <source>
        <dbReference type="Pfam" id="PF10544"/>
    </source>
</evidence>
<dbReference type="PANTHER" id="PTHR28094">
    <property type="entry name" value="MEIOTICALLY UP-REGULATED GENE 113 PROTEIN"/>
    <property type="match status" value="1"/>
</dbReference>
<accession>A0ABR3F4U8</accession>
<keyword evidence="3" id="KW-1185">Reference proteome</keyword>
<name>A0ABR3F4U8_9AGAR</name>
<dbReference type="PANTHER" id="PTHR28094:SF1">
    <property type="entry name" value="MEIOTICALLY UP-REGULATED GENE 113 PROTEIN"/>
    <property type="match status" value="1"/>
</dbReference>
<comment type="caution">
    <text evidence="2">The sequence shown here is derived from an EMBL/GenBank/DDBJ whole genome shotgun (WGS) entry which is preliminary data.</text>
</comment>
<feature type="domain" description="Bacteriophage T5 Orf172 DNA-binding" evidence="1">
    <location>
        <begin position="26"/>
        <end position="123"/>
    </location>
</feature>
<gene>
    <name evidence="2" type="ORF">V5O48_011699</name>
</gene>
<proteinExistence type="predicted"/>
<reference evidence="2 3" key="1">
    <citation type="submission" date="2024-02" db="EMBL/GenBank/DDBJ databases">
        <title>A draft genome for the cacao thread blight pathogen Marasmius crinis-equi.</title>
        <authorList>
            <person name="Cohen S.P."/>
            <person name="Baruah I.K."/>
            <person name="Amoako-Attah I."/>
            <person name="Bukari Y."/>
            <person name="Meinhardt L.W."/>
            <person name="Bailey B.A."/>
        </authorList>
    </citation>
    <scope>NUCLEOTIDE SEQUENCE [LARGE SCALE GENOMIC DNA]</scope>
    <source>
        <strain evidence="2 3">GH-76</strain>
    </source>
</reference>